<evidence type="ECO:0000313" key="2">
    <source>
        <dbReference type="Proteomes" id="UP000029981"/>
    </source>
</evidence>
<gene>
    <name evidence="1" type="ORF">Csa_6G154000</name>
</gene>
<reference evidence="1 2" key="3">
    <citation type="journal article" date="2010" name="BMC Genomics">
        <title>Transcriptome sequencing and comparative analysis of cucumber flowers with different sex types.</title>
        <authorList>
            <person name="Guo S."/>
            <person name="Zheng Y."/>
            <person name="Joung J.G."/>
            <person name="Liu S."/>
            <person name="Zhang Z."/>
            <person name="Crasta O.R."/>
            <person name="Sobral B.W."/>
            <person name="Xu Y."/>
            <person name="Huang S."/>
            <person name="Fei Z."/>
        </authorList>
    </citation>
    <scope>NUCLEOTIDE SEQUENCE [LARGE SCALE GENOMIC DNA]</scope>
    <source>
        <strain evidence="2">cv. 9930</strain>
    </source>
</reference>
<evidence type="ECO:0000313" key="1">
    <source>
        <dbReference type="EMBL" id="KGN46968.1"/>
    </source>
</evidence>
<accession>A0A0A0KBV1</accession>
<proteinExistence type="predicted"/>
<dbReference type="EMBL" id="CM002927">
    <property type="protein sequence ID" value="KGN46968.1"/>
    <property type="molecule type" value="Genomic_DNA"/>
</dbReference>
<organism evidence="1 2">
    <name type="scientific">Cucumis sativus</name>
    <name type="common">Cucumber</name>
    <dbReference type="NCBI Taxonomy" id="3659"/>
    <lineage>
        <taxon>Eukaryota</taxon>
        <taxon>Viridiplantae</taxon>
        <taxon>Streptophyta</taxon>
        <taxon>Embryophyta</taxon>
        <taxon>Tracheophyta</taxon>
        <taxon>Spermatophyta</taxon>
        <taxon>Magnoliopsida</taxon>
        <taxon>eudicotyledons</taxon>
        <taxon>Gunneridae</taxon>
        <taxon>Pentapetalae</taxon>
        <taxon>rosids</taxon>
        <taxon>fabids</taxon>
        <taxon>Cucurbitales</taxon>
        <taxon>Cucurbitaceae</taxon>
        <taxon>Benincaseae</taxon>
        <taxon>Cucumis</taxon>
    </lineage>
</organism>
<dbReference type="Proteomes" id="UP000029981">
    <property type="component" value="Chromosome 6"/>
</dbReference>
<sequence length="64" mass="7170">MKIKRGIAQHSRFCSRELAGNGRKVMESGDGGATAGYVEERDGDAAYSHILHLYLYHVMVEEEE</sequence>
<keyword evidence="2" id="KW-1185">Reference proteome</keyword>
<dbReference type="AlphaFoldDB" id="A0A0A0KBV1"/>
<reference evidence="1 2" key="1">
    <citation type="journal article" date="2009" name="Nat. Genet.">
        <title>The genome of the cucumber, Cucumis sativus L.</title>
        <authorList>
            <person name="Huang S."/>
            <person name="Li R."/>
            <person name="Zhang Z."/>
            <person name="Li L."/>
            <person name="Gu X."/>
            <person name="Fan W."/>
            <person name="Lucas W.J."/>
            <person name="Wang X."/>
            <person name="Xie B."/>
            <person name="Ni P."/>
            <person name="Ren Y."/>
            <person name="Zhu H."/>
            <person name="Li J."/>
            <person name="Lin K."/>
            <person name="Jin W."/>
            <person name="Fei Z."/>
            <person name="Li G."/>
            <person name="Staub J."/>
            <person name="Kilian A."/>
            <person name="van der Vossen E.A."/>
            <person name="Wu Y."/>
            <person name="Guo J."/>
            <person name="He J."/>
            <person name="Jia Z."/>
            <person name="Ren Y."/>
            <person name="Tian G."/>
            <person name="Lu Y."/>
            <person name="Ruan J."/>
            <person name="Qian W."/>
            <person name="Wang M."/>
            <person name="Huang Q."/>
            <person name="Li B."/>
            <person name="Xuan Z."/>
            <person name="Cao J."/>
            <person name="Asan"/>
            <person name="Wu Z."/>
            <person name="Zhang J."/>
            <person name="Cai Q."/>
            <person name="Bai Y."/>
            <person name="Zhao B."/>
            <person name="Han Y."/>
            <person name="Li Y."/>
            <person name="Li X."/>
            <person name="Wang S."/>
            <person name="Shi Q."/>
            <person name="Liu S."/>
            <person name="Cho W.K."/>
            <person name="Kim J.Y."/>
            <person name="Xu Y."/>
            <person name="Heller-Uszynska K."/>
            <person name="Miao H."/>
            <person name="Cheng Z."/>
            <person name="Zhang S."/>
            <person name="Wu J."/>
            <person name="Yang Y."/>
            <person name="Kang H."/>
            <person name="Li M."/>
            <person name="Liang H."/>
            <person name="Ren X."/>
            <person name="Shi Z."/>
            <person name="Wen M."/>
            <person name="Jian M."/>
            <person name="Yang H."/>
            <person name="Zhang G."/>
            <person name="Yang Z."/>
            <person name="Chen R."/>
            <person name="Liu S."/>
            <person name="Li J."/>
            <person name="Ma L."/>
            <person name="Liu H."/>
            <person name="Zhou Y."/>
            <person name="Zhao J."/>
            <person name="Fang X."/>
            <person name="Li G."/>
            <person name="Fang L."/>
            <person name="Li Y."/>
            <person name="Liu D."/>
            <person name="Zheng H."/>
            <person name="Zhang Y."/>
            <person name="Qin N."/>
            <person name="Li Z."/>
            <person name="Yang G."/>
            <person name="Yang S."/>
            <person name="Bolund L."/>
            <person name="Kristiansen K."/>
            <person name="Zheng H."/>
            <person name="Li S."/>
            <person name="Zhang X."/>
            <person name="Yang H."/>
            <person name="Wang J."/>
            <person name="Sun R."/>
            <person name="Zhang B."/>
            <person name="Jiang S."/>
            <person name="Wang J."/>
            <person name="Du Y."/>
            <person name="Li S."/>
        </authorList>
    </citation>
    <scope>NUCLEOTIDE SEQUENCE [LARGE SCALE GENOMIC DNA]</scope>
    <source>
        <strain evidence="2">cv. 9930</strain>
    </source>
</reference>
<name>A0A0A0KBV1_CUCSA</name>
<reference evidence="1 2" key="2">
    <citation type="journal article" date="2009" name="PLoS ONE">
        <title>An integrated genetic and cytogenetic map of the cucumber genome.</title>
        <authorList>
            <person name="Ren Y."/>
            <person name="Zhang Z."/>
            <person name="Liu J."/>
            <person name="Staub J.E."/>
            <person name="Han Y."/>
            <person name="Cheng Z."/>
            <person name="Li X."/>
            <person name="Lu J."/>
            <person name="Miao H."/>
            <person name="Kang H."/>
            <person name="Xie B."/>
            <person name="Gu X."/>
            <person name="Wang X."/>
            <person name="Du Y."/>
            <person name="Jin W."/>
            <person name="Huang S."/>
        </authorList>
    </citation>
    <scope>NUCLEOTIDE SEQUENCE [LARGE SCALE GENOMIC DNA]</scope>
    <source>
        <strain evidence="2">cv. 9930</strain>
    </source>
</reference>
<dbReference type="Gramene" id="KGN46968">
    <property type="protein sequence ID" value="KGN46968"/>
    <property type="gene ID" value="Csa_6G154000"/>
</dbReference>
<reference evidence="1 2" key="4">
    <citation type="journal article" date="2011" name="BMC Genomics">
        <title>RNA-Seq improves annotation of protein-coding genes in the cucumber genome.</title>
        <authorList>
            <person name="Li Z."/>
            <person name="Zhang Z."/>
            <person name="Yan P."/>
            <person name="Huang S."/>
            <person name="Fei Z."/>
            <person name="Lin K."/>
        </authorList>
    </citation>
    <scope>NUCLEOTIDE SEQUENCE [LARGE SCALE GENOMIC DNA]</scope>
    <source>
        <strain evidence="2">cv. 9930</strain>
    </source>
</reference>
<protein>
    <submittedName>
        <fullName evidence="1">Uncharacterized protein</fullName>
    </submittedName>
</protein>